<name>A0AAV2T8F3_CALDB</name>
<evidence type="ECO:0000256" key="4">
    <source>
        <dbReference type="ARBA" id="ARBA00023203"/>
    </source>
</evidence>
<feature type="domain" description="Calponin-homology (CH)" evidence="8">
    <location>
        <begin position="192"/>
        <end position="297"/>
    </location>
</feature>
<dbReference type="Proteomes" id="UP001497525">
    <property type="component" value="Unassembled WGS sequence"/>
</dbReference>
<feature type="coiled-coil region" evidence="5">
    <location>
        <begin position="1512"/>
        <end position="1572"/>
    </location>
</feature>
<dbReference type="GO" id="GO:0003779">
    <property type="term" value="F:actin binding"/>
    <property type="evidence" value="ECO:0007669"/>
    <property type="project" value="UniProtKB-KW"/>
</dbReference>
<feature type="region of interest" description="Disordered" evidence="6">
    <location>
        <begin position="2461"/>
        <end position="2534"/>
    </location>
</feature>
<dbReference type="InterPro" id="IPR002017">
    <property type="entry name" value="Spectrin_repeat"/>
</dbReference>
<dbReference type="PROSITE" id="PS50021">
    <property type="entry name" value="CH"/>
    <property type="match status" value="2"/>
</dbReference>
<dbReference type="Gene3D" id="1.10.418.10">
    <property type="entry name" value="Calponin-like domain"/>
    <property type="match status" value="2"/>
</dbReference>
<feature type="compositionally biased region" description="Basic and acidic residues" evidence="6">
    <location>
        <begin position="2503"/>
        <end position="2517"/>
    </location>
</feature>
<evidence type="ECO:0000313" key="10">
    <source>
        <dbReference type="Proteomes" id="UP001497525"/>
    </source>
</evidence>
<feature type="region of interest" description="Disordered" evidence="6">
    <location>
        <begin position="2398"/>
        <end position="2446"/>
    </location>
</feature>
<reference evidence="9" key="1">
    <citation type="submission" date="2024-06" db="EMBL/GenBank/DDBJ databases">
        <authorList>
            <person name="Liu X."/>
            <person name="Lenzi L."/>
            <person name="Haldenby T S."/>
            <person name="Uol C."/>
        </authorList>
    </citation>
    <scope>NUCLEOTIDE SEQUENCE</scope>
</reference>
<feature type="domain" description="PH" evidence="7">
    <location>
        <begin position="2539"/>
        <end position="2642"/>
    </location>
</feature>
<dbReference type="CDD" id="cd00176">
    <property type="entry name" value="SPEC"/>
    <property type="match status" value="10"/>
</dbReference>
<dbReference type="Pfam" id="PF00435">
    <property type="entry name" value="Spectrin"/>
    <property type="match status" value="11"/>
</dbReference>
<keyword evidence="5" id="KW-0175">Coiled coil</keyword>
<organism evidence="9 10">
    <name type="scientific">Calicophoron daubneyi</name>
    <name type="common">Rumen fluke</name>
    <name type="synonym">Paramphistomum daubneyi</name>
    <dbReference type="NCBI Taxonomy" id="300641"/>
    <lineage>
        <taxon>Eukaryota</taxon>
        <taxon>Metazoa</taxon>
        <taxon>Spiralia</taxon>
        <taxon>Lophotrochozoa</taxon>
        <taxon>Platyhelminthes</taxon>
        <taxon>Trematoda</taxon>
        <taxon>Digenea</taxon>
        <taxon>Plagiorchiida</taxon>
        <taxon>Pronocephalata</taxon>
        <taxon>Paramphistomoidea</taxon>
        <taxon>Paramphistomidae</taxon>
        <taxon>Calicophoron</taxon>
    </lineage>
</organism>
<feature type="domain" description="Calponin-homology (CH)" evidence="8">
    <location>
        <begin position="67"/>
        <end position="171"/>
    </location>
</feature>
<dbReference type="PROSITE" id="PS00019">
    <property type="entry name" value="ACTININ_1"/>
    <property type="match status" value="1"/>
</dbReference>
<dbReference type="SMART" id="SM00033">
    <property type="entry name" value="CH"/>
    <property type="match status" value="2"/>
</dbReference>
<evidence type="ECO:0000259" key="7">
    <source>
        <dbReference type="PROSITE" id="PS50003"/>
    </source>
</evidence>
<evidence type="ECO:0000256" key="6">
    <source>
        <dbReference type="SAM" id="MobiDB-lite"/>
    </source>
</evidence>
<dbReference type="GO" id="GO:0051693">
    <property type="term" value="P:actin filament capping"/>
    <property type="evidence" value="ECO:0007669"/>
    <property type="project" value="UniProtKB-KW"/>
</dbReference>
<dbReference type="GO" id="GO:0016020">
    <property type="term" value="C:membrane"/>
    <property type="evidence" value="ECO:0007669"/>
    <property type="project" value="UniProtKB-ARBA"/>
</dbReference>
<dbReference type="Pfam" id="PF15410">
    <property type="entry name" value="PH_9"/>
    <property type="match status" value="1"/>
</dbReference>
<dbReference type="CDD" id="cd21248">
    <property type="entry name" value="CH_SPTB_like_rpt2"/>
    <property type="match status" value="1"/>
</dbReference>
<evidence type="ECO:0008006" key="11">
    <source>
        <dbReference type="Google" id="ProtNLM"/>
    </source>
</evidence>
<dbReference type="SUPFAM" id="SSF47576">
    <property type="entry name" value="Calponin-homology domain, CH-domain"/>
    <property type="match status" value="1"/>
</dbReference>
<dbReference type="EMBL" id="CAXLJL010000156">
    <property type="protein sequence ID" value="CAL5133374.1"/>
    <property type="molecule type" value="Genomic_DNA"/>
</dbReference>
<feature type="compositionally biased region" description="Polar residues" evidence="6">
    <location>
        <begin position="2654"/>
        <end position="2665"/>
    </location>
</feature>
<dbReference type="SMART" id="SM00233">
    <property type="entry name" value="PH"/>
    <property type="match status" value="1"/>
</dbReference>
<feature type="compositionally biased region" description="Low complexity" evidence="6">
    <location>
        <begin position="2483"/>
        <end position="2502"/>
    </location>
</feature>
<dbReference type="SMART" id="SM00150">
    <property type="entry name" value="SPEC"/>
    <property type="match status" value="15"/>
</dbReference>
<gene>
    <name evidence="9" type="ORF">CDAUBV1_LOCUS6621</name>
</gene>
<dbReference type="InterPro" id="IPR018159">
    <property type="entry name" value="Spectrin/alpha-actinin"/>
</dbReference>
<keyword evidence="4" id="KW-0009">Actin-binding</keyword>
<evidence type="ECO:0000256" key="1">
    <source>
        <dbReference type="ARBA" id="ARBA00006826"/>
    </source>
</evidence>
<dbReference type="PROSITE" id="PS50003">
    <property type="entry name" value="PH_DOMAIN"/>
    <property type="match status" value="1"/>
</dbReference>
<feature type="coiled-coil region" evidence="5">
    <location>
        <begin position="1074"/>
        <end position="1101"/>
    </location>
</feature>
<dbReference type="InterPro" id="IPR001715">
    <property type="entry name" value="CH_dom"/>
</dbReference>
<keyword evidence="3" id="KW-0677">Repeat</keyword>
<sequence>MARMEYFAPVSYPMAHYLSPKREDSNGNGGNNSKVYERTRIYTLTGMRTVAFDQCYAWFCSLVERETVQKKTFTKWANTYLQPLGMEINDLFIDLRDGKLLLKLLEAISGEELPSPTLGRMRIHCLENVDKSLYFLNSRNVHLENIGAHDIVDGNARITLGLLWIIILRYQIEDIMLSTTVTKLGERTLMRHHSKDALLLWCQMKTADYDNVDIQNFTTSWRDGLAFNALIHKHRPELVNYGALSSNTPLQNLESAFLIAEKDLGISRLFDPEDIYVQSPDEKSILTYVASYYHYFSEKKSETVRVRRAANFLSYLRDVQNRAFLYENKTSDLLSWISRTIMWLNNRNFPPVLEDVHRLLSEFKEYRTREKADMLALKGSTEMDLFELRTKMRAVGMHLYTPPSNLQLSQVNRAWESLEKAEHARELALRDELARQERLLHLFNRFERKVKLRKSWLAENKLLLDQPDIAIDLKTVEAALKKHEALETDVCAYADRIRALTQLADELKRGGFFKSDMVCAWLNEVESLWEDLLSRMRERYAVLDKKLRFFKQFSEMDNLDALLASSQERLSVKEYGDHLAATNDLLQKHELIETDIRSIHRKICQFLKFQSELLASGELLLADISDALAYAKKKSESLCDAYSRLVTAAENRRYLLELSQKKWQLIGDLEDQHYFIRERIQYIMSMKDATEDSNVDVLLRRYKASETELENRRTFLGILLERASALIEEECPNASVIEEQVLRVKSAWDLLMESTGNMKRELLCLNDYRQFLADCDDLIQWMTDKRELSTSIMKSGLETESLDTLESLIKRHIELIKSADSIKESIIDLREKGEDLLDSSDQQSAKEEDQGHLKNTEILHFRFIRKGNVAAGTVEEKLQKSIKTYASLRESIQHTQATLMDALSLHQLFRMANRAYSWMLSKEDYLNNVLAEGFGAVETNESAVNGEKLATENLKLELTARKFANLESKMSEMANQVSYINSLATRLLEAPPDNPDSLLNDGPTVDRVISMQDNLNSKWNALADAVEDYRDQIADRSECMNLHAECKHTSEWISDKESVLLSADAIDTSTLAGATQLREHISNLEGDLRAIEARIENIGARVANLACQRNAQNVSGQNEDDFAVKHLLQQHANLVRQWMDLKEAIKQRAAGLSRGKQSQTYLDNLDNFQQWLEDLKIQLVSSGLPNDLHETERCLITQERQMSEVKNYQGEASQLFDTGFAMIRGRYDPTHALLEQRLVGLKEDWNAVQDAIAQRGTLLQKRYASQYFFTEASLLEVTLNQQATFLGNGEMPTTLDSIFEACRQHDAFCSSLSSCADRVMTVLGMGTKIADEEPSDRVRILDTCQLLETKLSANLAKAEEKKNKLLQLSRLYQFYDEVEDLRDWINDKTNSVNHLKSAARQNPLSVLNRVEALCEEIEAHREIADHLNETGQKLVDEYPTVKNDVDGRLDRLHDFWDDLIRLHAELADEIGQKEKAKSIQETLKDVIVGLNGARQLIQKAQEDDMVSEQTPLAELQRKQKEYEDKLNELMDHQATLKRIQNNLSDVGSPRRQQAVDLEVNNLERQIEEVMDILCDNIEHLKSLQGALTRFLDLTLEAAWIREKQAQINQLSKSWLPTQFDPVQAGQRLLFAQQLKRHLKSHLLELNNRRPRMKLMCETIEKECAASDDPESNTQQIRNLIVSIRSTWATVDLDLQQFLHEVDIALLIYQYTFDANELEAWISEQELYLVNGETPKDMQSASRALRKHRTRAETINQWMNRIKTFDGRGQNLCSQLRKSQEEMLRADERQGIFNQLDGYINLIQNLSPRLGDGFVGLRDLAAHEIEKLECCVSKFRLFQDVIDLEQWIAEKSVLAASHELGLDLDHCSVMCDRFLDFVKQTVPEGSNRVNFVLSMCVRMIAQGNPDAAEIALAKDSINEAWADLLELIETRKQLLSAALDMYRFVEDCRDTEERITYRLKNLPPAPNEPLISGKKRGLSKLERSHICLEQELKHLSNSVTRLGSFAKKLFPRYSGTQIDQLQLCYDRVMAAWQELNTLINTRRLMLEKASQIHKFLIAARELILWLESTRDEMELKEHPRDVSGVEFLISEHLALRNELDARGPSIEECLNTGRKLLSEELEMMSPKDREFLIGPHGEVRERCVQLATGHLLVKEFWRERWDRLHLLLEVRQFVRDANRCEAWLFQRELQLEAARRQLGETLEETLNLLGAHYAFQQTLVAANERFDALKRLTTLELRAMEWKPQDAAIREQEKKKQVRDVVKEFLPEYTNPSKPSSAPKSATVPNSKSQAIPMVSEAYVEVPAGLRRQQLRTATVRKGEKPADAVASHEQQPHVSTLQMTLRREASVTPTPPPSTSFSAHEIKAASELRPAPVRQLTVELTSQEPMARRVSLNVGLVHKPSLRKPGKKYSLTEPRAESDTGISPPRMLSVEQVSTSPHSLEGDETSPDFARHQREQMIEDHGHPPLARPESQLPSTNVPGHGTETASTSSTSSDISASSVPAAERRGELKSISKLESDQPPEVIPKPPRLEGPVVRKHDIDVGGSVRSKSSGRGWLPVYLVLDENTLYVYKDYRSRRQKPTEYLRNEAPVKLSMARASPALDYVKRPCVFRLCLSDGREYLFQTANDRVLERWINALNDAAKLATAEELHLSTGRSTLPARTQPPTLGRTRSMRASSVSQMAQRRSVRSFFSLRRKSKIN</sequence>
<comment type="caution">
    <text evidence="9">The sequence shown here is derived from an EMBL/GenBank/DDBJ whole genome shotgun (WGS) entry which is preliminary data.</text>
</comment>
<feature type="region of interest" description="Disordered" evidence="6">
    <location>
        <begin position="2654"/>
        <end position="2681"/>
    </location>
</feature>
<dbReference type="PANTHER" id="PTHR11915">
    <property type="entry name" value="SPECTRIN/FILAMIN RELATED CYTOSKELETAL PROTEIN"/>
    <property type="match status" value="1"/>
</dbReference>
<dbReference type="InterPro" id="IPR001589">
    <property type="entry name" value="Actinin_actin-bd_CS"/>
</dbReference>
<evidence type="ECO:0000256" key="5">
    <source>
        <dbReference type="SAM" id="Coils"/>
    </source>
</evidence>
<feature type="compositionally biased region" description="Low complexity" evidence="6">
    <location>
        <begin position="2271"/>
        <end position="2281"/>
    </location>
</feature>
<evidence type="ECO:0000259" key="8">
    <source>
        <dbReference type="PROSITE" id="PS50021"/>
    </source>
</evidence>
<dbReference type="Gene3D" id="2.30.29.30">
    <property type="entry name" value="Pleckstrin-homology domain (PH domain)/Phosphotyrosine-binding domain (PTB)"/>
    <property type="match status" value="1"/>
</dbReference>
<dbReference type="PROSITE" id="PS00020">
    <property type="entry name" value="ACTININ_2"/>
    <property type="match status" value="1"/>
</dbReference>
<keyword evidence="2" id="KW-0117">Actin capping</keyword>
<dbReference type="SUPFAM" id="SSF50729">
    <property type="entry name" value="PH domain-like"/>
    <property type="match status" value="1"/>
</dbReference>
<accession>A0AAV2T8F3</accession>
<dbReference type="InterPro" id="IPR041681">
    <property type="entry name" value="PH_9"/>
</dbReference>
<dbReference type="InterPro" id="IPR011993">
    <property type="entry name" value="PH-like_dom_sf"/>
</dbReference>
<proteinExistence type="inferred from homology"/>
<dbReference type="FunFam" id="1.10.418.10:FF:000004">
    <property type="entry name" value="Spectrin beta chain"/>
    <property type="match status" value="1"/>
</dbReference>
<evidence type="ECO:0000256" key="3">
    <source>
        <dbReference type="ARBA" id="ARBA00022737"/>
    </source>
</evidence>
<dbReference type="Gene3D" id="1.20.58.60">
    <property type="match status" value="10"/>
</dbReference>
<feature type="region of interest" description="Disordered" evidence="6">
    <location>
        <begin position="2266"/>
        <end position="2287"/>
    </location>
</feature>
<evidence type="ECO:0000313" key="9">
    <source>
        <dbReference type="EMBL" id="CAL5133374.1"/>
    </source>
</evidence>
<dbReference type="Pfam" id="PF00307">
    <property type="entry name" value="CH"/>
    <property type="match status" value="2"/>
</dbReference>
<dbReference type="SUPFAM" id="SSF46966">
    <property type="entry name" value="Spectrin repeat"/>
    <property type="match status" value="13"/>
</dbReference>
<protein>
    <recommendedName>
        <fullName evidence="11">Spectrin beta chain</fullName>
    </recommendedName>
</protein>
<comment type="similarity">
    <text evidence="1">Belongs to the spectrin family.</text>
</comment>
<evidence type="ECO:0000256" key="2">
    <source>
        <dbReference type="ARBA" id="ARBA00022467"/>
    </source>
</evidence>
<dbReference type="InterPro" id="IPR036872">
    <property type="entry name" value="CH_dom_sf"/>
</dbReference>
<dbReference type="InterPro" id="IPR001849">
    <property type="entry name" value="PH_domain"/>
</dbReference>
<dbReference type="FunFam" id="1.10.418.10:FF:000001">
    <property type="entry name" value="Actinin alpha 1"/>
    <property type="match status" value="1"/>
</dbReference>